<accession>A0A1H7J6S1</accession>
<evidence type="ECO:0000313" key="3">
    <source>
        <dbReference type="EMBL" id="SEK68825.1"/>
    </source>
</evidence>
<dbReference type="CDD" id="cd07814">
    <property type="entry name" value="SRPBCC_CalC_Aha1-like"/>
    <property type="match status" value="1"/>
</dbReference>
<dbReference type="RefSeq" id="WP_093318949.1">
    <property type="nucleotide sequence ID" value="NZ_FOAF01000001.1"/>
</dbReference>
<evidence type="ECO:0000256" key="1">
    <source>
        <dbReference type="ARBA" id="ARBA00006817"/>
    </source>
</evidence>
<dbReference type="OrthoDB" id="2355173at2"/>
<proteinExistence type="inferred from homology"/>
<dbReference type="SUPFAM" id="SSF55961">
    <property type="entry name" value="Bet v1-like"/>
    <property type="match status" value="2"/>
</dbReference>
<reference evidence="4" key="1">
    <citation type="submission" date="2016-10" db="EMBL/GenBank/DDBJ databases">
        <authorList>
            <person name="Varghese N."/>
            <person name="Submissions S."/>
        </authorList>
    </citation>
    <scope>NUCLEOTIDE SEQUENCE [LARGE SCALE GENOMIC DNA]</scope>
    <source>
        <strain evidence="4">DSM 18733</strain>
    </source>
</reference>
<dbReference type="Pfam" id="PF08327">
    <property type="entry name" value="AHSA1"/>
    <property type="match status" value="1"/>
</dbReference>
<dbReference type="STRING" id="407022.SAMN05661044_00899"/>
<dbReference type="Proteomes" id="UP000199421">
    <property type="component" value="Unassembled WGS sequence"/>
</dbReference>
<organism evidence="3 4">
    <name type="scientific">Olivibacter domesticus</name>
    <name type="common">Pseudosphingobacterium domesticum</name>
    <dbReference type="NCBI Taxonomy" id="407022"/>
    <lineage>
        <taxon>Bacteria</taxon>
        <taxon>Pseudomonadati</taxon>
        <taxon>Bacteroidota</taxon>
        <taxon>Sphingobacteriia</taxon>
        <taxon>Sphingobacteriales</taxon>
        <taxon>Sphingobacteriaceae</taxon>
        <taxon>Olivibacter</taxon>
    </lineage>
</organism>
<dbReference type="AlphaFoldDB" id="A0A1H7J6S1"/>
<evidence type="ECO:0000259" key="2">
    <source>
        <dbReference type="Pfam" id="PF08327"/>
    </source>
</evidence>
<protein>
    <submittedName>
        <fullName evidence="3">Uncharacterized conserved protein YndB, AHSA1/START domain</fullName>
    </submittedName>
</protein>
<dbReference type="Gene3D" id="3.30.530.20">
    <property type="match status" value="2"/>
</dbReference>
<dbReference type="InterPro" id="IPR013538">
    <property type="entry name" value="ASHA1/2-like_C"/>
</dbReference>
<dbReference type="InterPro" id="IPR023393">
    <property type="entry name" value="START-like_dom_sf"/>
</dbReference>
<evidence type="ECO:0000313" key="4">
    <source>
        <dbReference type="Proteomes" id="UP000199421"/>
    </source>
</evidence>
<name>A0A1H7J6S1_OLID1</name>
<comment type="similarity">
    <text evidence="1">Belongs to the AHA1 family.</text>
</comment>
<dbReference type="EMBL" id="FOAF01000001">
    <property type="protein sequence ID" value="SEK68825.1"/>
    <property type="molecule type" value="Genomic_DNA"/>
</dbReference>
<feature type="domain" description="Activator of Hsp90 ATPase homologue 1/2-like C-terminal" evidence="2">
    <location>
        <begin position="14"/>
        <end position="141"/>
    </location>
</feature>
<gene>
    <name evidence="3" type="ORF">SAMN05661044_00899</name>
</gene>
<sequence>MSLQPLIIEKTYQTSLESVWKALTDKDQMKEWYFELQEFKPEVGFEFQFYGGSDDRKFLHMCTITEVEFLAKLSYTWRYKDYPGQSIVTFELFKESKNKTRLKLTHTGLESFPQDIENFAIDNFRTGWNFILGESLPNYVETATVSKSISIKASAQSVWNILLHPNNQWGQAFGEGAFIETDWQKGSPVIWKDIEGNIGANGIVMVNNINDYLQVGFYDEVNPPQGTPLGSYVEKFKITENEANECILHIEAGLLSKKDVSFHSQMWDKALEIMKTLSEKK</sequence>
<keyword evidence="4" id="KW-1185">Reference proteome</keyword>